<dbReference type="GO" id="GO:0005886">
    <property type="term" value="C:plasma membrane"/>
    <property type="evidence" value="ECO:0007669"/>
    <property type="project" value="UniProtKB-SubCell"/>
</dbReference>
<protein>
    <submittedName>
        <fullName evidence="9">Carbohydrate ABC transporter membrane protein 2, CUT1 family</fullName>
    </submittedName>
</protein>
<dbReference type="RefSeq" id="WP_013781568.1">
    <property type="nucleotide sequence ID" value="NC_015520.1"/>
</dbReference>
<dbReference type="PANTHER" id="PTHR43744:SF9">
    <property type="entry name" value="POLYGALACTURONAN_RHAMNOGALACTURONAN TRANSPORT SYSTEM PERMEASE PROTEIN YTCP"/>
    <property type="match status" value="1"/>
</dbReference>
<dbReference type="HOGENOM" id="CLU_016047_1_0_9"/>
<name>F4A1U0_MAHA5</name>
<reference evidence="10" key="1">
    <citation type="submission" date="2010-11" db="EMBL/GenBank/DDBJ databases">
        <title>The complete genome of Mahella australiensis DSM 15567.</title>
        <authorList>
            <consortium name="US DOE Joint Genome Institute (JGI-PGF)"/>
            <person name="Lucas S."/>
            <person name="Copeland A."/>
            <person name="Lapidus A."/>
            <person name="Bruce D."/>
            <person name="Goodwin L."/>
            <person name="Pitluck S."/>
            <person name="Kyrpides N."/>
            <person name="Mavromatis K."/>
            <person name="Pagani I."/>
            <person name="Ivanova N."/>
            <person name="Teshima H."/>
            <person name="Brettin T."/>
            <person name="Detter J.C."/>
            <person name="Han C."/>
            <person name="Tapia R."/>
            <person name="Land M."/>
            <person name="Hauser L."/>
            <person name="Markowitz V."/>
            <person name="Cheng J.-F."/>
            <person name="Hugenholtz P."/>
            <person name="Woyke T."/>
            <person name="Wu D."/>
            <person name="Spring S."/>
            <person name="Pukall R."/>
            <person name="Steenblock K."/>
            <person name="Schneider S."/>
            <person name="Klenk H.-P."/>
            <person name="Eisen J.A."/>
        </authorList>
    </citation>
    <scope>NUCLEOTIDE SEQUENCE [LARGE SCALE GENOMIC DNA]</scope>
    <source>
        <strain evidence="10">DSM 15567 / CIP 107919 / 50-1 BON</strain>
    </source>
</reference>
<evidence type="ECO:0000256" key="7">
    <source>
        <dbReference type="RuleBase" id="RU363032"/>
    </source>
</evidence>
<keyword evidence="2 7" id="KW-0813">Transport</keyword>
<evidence type="ECO:0000256" key="1">
    <source>
        <dbReference type="ARBA" id="ARBA00004651"/>
    </source>
</evidence>
<dbReference type="InterPro" id="IPR035906">
    <property type="entry name" value="MetI-like_sf"/>
</dbReference>
<feature type="domain" description="ABC transmembrane type-1" evidence="8">
    <location>
        <begin position="77"/>
        <end position="282"/>
    </location>
</feature>
<feature type="transmembrane region" description="Helical" evidence="7">
    <location>
        <begin position="20"/>
        <end position="41"/>
    </location>
</feature>
<evidence type="ECO:0000256" key="3">
    <source>
        <dbReference type="ARBA" id="ARBA00022475"/>
    </source>
</evidence>
<dbReference type="OrthoDB" id="157184at2"/>
<evidence type="ECO:0000259" key="8">
    <source>
        <dbReference type="PROSITE" id="PS50928"/>
    </source>
</evidence>
<dbReference type="EMBL" id="CP002360">
    <property type="protein sequence ID" value="AEE97140.1"/>
    <property type="molecule type" value="Genomic_DNA"/>
</dbReference>
<dbReference type="Pfam" id="PF00528">
    <property type="entry name" value="BPD_transp_1"/>
    <property type="match status" value="1"/>
</dbReference>
<keyword evidence="4 7" id="KW-0812">Transmembrane</keyword>
<gene>
    <name evidence="9" type="ordered locus">Mahau_1964</name>
</gene>
<evidence type="ECO:0000313" key="9">
    <source>
        <dbReference type="EMBL" id="AEE97140.1"/>
    </source>
</evidence>
<evidence type="ECO:0000313" key="10">
    <source>
        <dbReference type="Proteomes" id="UP000008457"/>
    </source>
</evidence>
<comment type="subcellular location">
    <subcellularLocation>
        <location evidence="1 7">Cell membrane</location>
        <topology evidence="1 7">Multi-pass membrane protein</topology>
    </subcellularLocation>
</comment>
<feature type="transmembrane region" description="Helical" evidence="7">
    <location>
        <begin position="81"/>
        <end position="100"/>
    </location>
</feature>
<accession>F4A1U0</accession>
<dbReference type="Proteomes" id="UP000008457">
    <property type="component" value="Chromosome"/>
</dbReference>
<dbReference type="eggNOG" id="COG0395">
    <property type="taxonomic scope" value="Bacteria"/>
</dbReference>
<sequence>MNNRLIESRSDKAFDIVNGFLLVLITVIVLYPLIYVVSASFSDPMKVLNGEIILLPKGINLDAYKKVFADNEIISGYWNTILYTLVGTAVNVILSIITAYPLSRKDLRGGNIFMGLFTFTMFFSGGLVPTYLIIRDLGLIDNFWVMVLPGAISIYNVIIMRTYFQSSIPFELQESAMLDGCSNWRILWSIILPLSMPIIAVMVLFYGVGHWNSYFDALIYLRDQAKYPLQLVLRKILVQNQMQQLMNSASESIAQQQVLAEGIKYATIVVASVPVLIIYPFLQRYFVKGVMIGAIKG</sequence>
<dbReference type="InterPro" id="IPR000515">
    <property type="entry name" value="MetI-like"/>
</dbReference>
<dbReference type="GO" id="GO:0055085">
    <property type="term" value="P:transmembrane transport"/>
    <property type="evidence" value="ECO:0007669"/>
    <property type="project" value="InterPro"/>
</dbReference>
<dbReference type="PROSITE" id="PS50928">
    <property type="entry name" value="ABC_TM1"/>
    <property type="match status" value="1"/>
</dbReference>
<keyword evidence="10" id="KW-1185">Reference proteome</keyword>
<proteinExistence type="inferred from homology"/>
<evidence type="ECO:0000256" key="5">
    <source>
        <dbReference type="ARBA" id="ARBA00022989"/>
    </source>
</evidence>
<evidence type="ECO:0000256" key="2">
    <source>
        <dbReference type="ARBA" id="ARBA00022448"/>
    </source>
</evidence>
<dbReference type="SUPFAM" id="SSF161098">
    <property type="entry name" value="MetI-like"/>
    <property type="match status" value="1"/>
</dbReference>
<comment type="similarity">
    <text evidence="7">Belongs to the binding-protein-dependent transport system permease family.</text>
</comment>
<organism evidence="9 10">
    <name type="scientific">Mahella australiensis (strain DSM 15567 / CIP 107919 / 50-1 BON)</name>
    <dbReference type="NCBI Taxonomy" id="697281"/>
    <lineage>
        <taxon>Bacteria</taxon>
        <taxon>Bacillati</taxon>
        <taxon>Bacillota</taxon>
        <taxon>Clostridia</taxon>
        <taxon>Thermoanaerobacterales</taxon>
        <taxon>Thermoanaerobacterales Family IV. Incertae Sedis</taxon>
        <taxon>Mahella</taxon>
    </lineage>
</organism>
<feature type="transmembrane region" description="Helical" evidence="7">
    <location>
        <begin position="262"/>
        <end position="282"/>
    </location>
</feature>
<keyword evidence="5 7" id="KW-1133">Transmembrane helix</keyword>
<feature type="transmembrane region" description="Helical" evidence="7">
    <location>
        <begin position="185"/>
        <end position="208"/>
    </location>
</feature>
<evidence type="ECO:0000256" key="6">
    <source>
        <dbReference type="ARBA" id="ARBA00023136"/>
    </source>
</evidence>
<keyword evidence="3" id="KW-1003">Cell membrane</keyword>
<dbReference type="AlphaFoldDB" id="F4A1U0"/>
<dbReference type="STRING" id="697281.Mahau_1964"/>
<dbReference type="PANTHER" id="PTHR43744">
    <property type="entry name" value="ABC TRANSPORTER PERMEASE PROTEIN MG189-RELATED-RELATED"/>
    <property type="match status" value="1"/>
</dbReference>
<feature type="transmembrane region" description="Helical" evidence="7">
    <location>
        <begin position="112"/>
        <end position="134"/>
    </location>
</feature>
<evidence type="ECO:0000256" key="4">
    <source>
        <dbReference type="ARBA" id="ARBA00022692"/>
    </source>
</evidence>
<feature type="transmembrane region" description="Helical" evidence="7">
    <location>
        <begin position="146"/>
        <end position="164"/>
    </location>
</feature>
<keyword evidence="6 7" id="KW-0472">Membrane</keyword>
<dbReference type="CDD" id="cd06261">
    <property type="entry name" value="TM_PBP2"/>
    <property type="match status" value="1"/>
</dbReference>
<dbReference type="KEGG" id="mas:Mahau_1964"/>
<reference evidence="9 10" key="2">
    <citation type="journal article" date="2011" name="Stand. Genomic Sci.">
        <title>Complete genome sequence of Mahella australiensis type strain (50-1 BON).</title>
        <authorList>
            <person name="Sikorski J."/>
            <person name="Teshima H."/>
            <person name="Nolan M."/>
            <person name="Lucas S."/>
            <person name="Hammon N."/>
            <person name="Deshpande S."/>
            <person name="Cheng J.F."/>
            <person name="Pitluck S."/>
            <person name="Liolios K."/>
            <person name="Pagani I."/>
            <person name="Ivanova N."/>
            <person name="Huntemann M."/>
            <person name="Mavromatis K."/>
            <person name="Ovchinikova G."/>
            <person name="Pati A."/>
            <person name="Tapia R."/>
            <person name="Han C."/>
            <person name="Goodwin L."/>
            <person name="Chen A."/>
            <person name="Palaniappan K."/>
            <person name="Land M."/>
            <person name="Hauser L."/>
            <person name="Ngatchou-Djao O.D."/>
            <person name="Rohde M."/>
            <person name="Pukall R."/>
            <person name="Spring S."/>
            <person name="Abt B."/>
            <person name="Goker M."/>
            <person name="Detter J.C."/>
            <person name="Woyke T."/>
            <person name="Bristow J."/>
            <person name="Markowitz V."/>
            <person name="Hugenholtz P."/>
            <person name="Eisen J.A."/>
            <person name="Kyrpides N.C."/>
            <person name="Klenk H.P."/>
            <person name="Lapidus A."/>
        </authorList>
    </citation>
    <scope>NUCLEOTIDE SEQUENCE [LARGE SCALE GENOMIC DNA]</scope>
    <source>
        <strain evidence="10">DSM 15567 / CIP 107919 / 50-1 BON</strain>
    </source>
</reference>
<dbReference type="Gene3D" id="1.10.3720.10">
    <property type="entry name" value="MetI-like"/>
    <property type="match status" value="1"/>
</dbReference>